<name>A0A8J2YVZ6_9PROT</name>
<evidence type="ECO:0000256" key="1">
    <source>
        <dbReference type="SAM" id="SignalP"/>
    </source>
</evidence>
<reference evidence="3" key="1">
    <citation type="journal article" date="2014" name="Int. J. Syst. Evol. Microbiol.">
        <title>Complete genome sequence of Corynebacterium casei LMG S-19264T (=DSM 44701T), isolated from a smear-ripened cheese.</title>
        <authorList>
            <consortium name="US DOE Joint Genome Institute (JGI-PGF)"/>
            <person name="Walter F."/>
            <person name="Albersmeier A."/>
            <person name="Kalinowski J."/>
            <person name="Ruckert C."/>
        </authorList>
    </citation>
    <scope>NUCLEOTIDE SEQUENCE</scope>
    <source>
        <strain evidence="3">CGMCC 1.15725</strain>
    </source>
</reference>
<evidence type="ECO:0000313" key="4">
    <source>
        <dbReference type="Proteomes" id="UP000646365"/>
    </source>
</evidence>
<dbReference type="Proteomes" id="UP000646365">
    <property type="component" value="Unassembled WGS sequence"/>
</dbReference>
<sequence>MKNLCAVRHFQPWAGCLAASLIALVGLAPTADARVTSLVLGPPSQPYGTTSFGSVGAYEQFDGIAKGELDPADPLNAVIQDIKLAPRNAHGMVEYSTKISILKPVDESKGNHTLLFEIVNRGNKLDPGFYNVGATAANPAGDGFLERQGFTLVWAGWQSDLLPLANLVTMQPVIAHQLDGHYITGFVRSEFIVSVPASTQNILADSSSNTPGYPTVNLDNTFDVLTMRVHQGDPKVAIPSSDWAYADCTSVPFPGTPNAQKVCLKHGFDTNHIYELVYTARDPIVMGLGMAAIRDVGAFLHHAKKDDAGTPNPLAGQIKHTLLNGISQSGRLLRTFLDLGFNEDEQHHRVYDGMQPHIGSVRNYINVRFAQPGRLAGTQHTEKQYPGPESSLTYEPSLDQFSGQYRGLLDRCRLSDTCPKIVHTMSDIEYWEASGAGDTTNPQGTRDEALPRNVRIYEFSSTQHGGFSPVAPLPTSTGICQQLPNTNSYTYNIRALLVALQHWVAHDTEPPASRYSSLARHTLVPLNQFVFPAIPTVTDPHGIFNTRDVYKRGPRYNAADVTGIISTEPPDKFQQYPSLVPQVNADGNDVDGLRSVTLRAPLGTYTGWNVRKAGFSEGDACDLTGGWIPFALTKAERLQAKDPRPSLEERYGTLAKYTAAAEAAADALVKDGLLLSSDKAAAITSATNQAHAAGLN</sequence>
<evidence type="ECO:0000313" key="3">
    <source>
        <dbReference type="EMBL" id="GGF27656.1"/>
    </source>
</evidence>
<dbReference type="Pfam" id="PF20091">
    <property type="entry name" value="Abhydrolase_10"/>
    <property type="match status" value="1"/>
</dbReference>
<evidence type="ECO:0000259" key="2">
    <source>
        <dbReference type="Pfam" id="PF20091"/>
    </source>
</evidence>
<dbReference type="RefSeq" id="WP_189048436.1">
    <property type="nucleotide sequence ID" value="NZ_BMJQ01000009.1"/>
</dbReference>
<comment type="caution">
    <text evidence="3">The sequence shown here is derived from an EMBL/GenBank/DDBJ whole genome shotgun (WGS) entry which is preliminary data.</text>
</comment>
<organism evidence="3 4">
    <name type="scientific">Aliidongia dinghuensis</name>
    <dbReference type="NCBI Taxonomy" id="1867774"/>
    <lineage>
        <taxon>Bacteria</taxon>
        <taxon>Pseudomonadati</taxon>
        <taxon>Pseudomonadota</taxon>
        <taxon>Alphaproteobacteria</taxon>
        <taxon>Rhodospirillales</taxon>
        <taxon>Dongiaceae</taxon>
        <taxon>Aliidongia</taxon>
    </lineage>
</organism>
<protein>
    <recommendedName>
        <fullName evidence="2">Alpha/beta hydrolase domain-containing protein</fullName>
    </recommendedName>
</protein>
<proteinExistence type="predicted"/>
<reference evidence="3" key="2">
    <citation type="submission" date="2020-09" db="EMBL/GenBank/DDBJ databases">
        <authorList>
            <person name="Sun Q."/>
            <person name="Zhou Y."/>
        </authorList>
    </citation>
    <scope>NUCLEOTIDE SEQUENCE</scope>
    <source>
        <strain evidence="3">CGMCC 1.15725</strain>
    </source>
</reference>
<keyword evidence="4" id="KW-1185">Reference proteome</keyword>
<keyword evidence="1" id="KW-0732">Signal</keyword>
<feature type="chain" id="PRO_5035210264" description="Alpha/beta hydrolase domain-containing protein" evidence="1">
    <location>
        <begin position="34"/>
        <end position="696"/>
    </location>
</feature>
<accession>A0A8J2YVZ6</accession>
<dbReference type="AlphaFoldDB" id="A0A8J2YVZ6"/>
<feature type="signal peptide" evidence="1">
    <location>
        <begin position="1"/>
        <end position="33"/>
    </location>
</feature>
<gene>
    <name evidence="3" type="ORF">GCM10011611_37100</name>
</gene>
<dbReference type="InterPro" id="IPR045394">
    <property type="entry name" value="Abhydrolase_dom"/>
</dbReference>
<dbReference type="EMBL" id="BMJQ01000009">
    <property type="protein sequence ID" value="GGF27656.1"/>
    <property type="molecule type" value="Genomic_DNA"/>
</dbReference>
<feature type="domain" description="Alpha/beta hydrolase" evidence="2">
    <location>
        <begin position="241"/>
        <end position="683"/>
    </location>
</feature>